<evidence type="ECO:0000256" key="1">
    <source>
        <dbReference type="SAM" id="MobiDB-lite"/>
    </source>
</evidence>
<proteinExistence type="predicted"/>
<reference evidence="3 4" key="1">
    <citation type="submission" date="2019-12" db="EMBL/GenBank/DDBJ databases">
        <authorList>
            <person name="Alioto T."/>
            <person name="Alioto T."/>
            <person name="Gomez Garrido J."/>
        </authorList>
    </citation>
    <scope>NUCLEOTIDE SEQUENCE [LARGE SCALE GENOMIC DNA]</scope>
</reference>
<sequence length="173" mass="19570">MANSDPSKLPTRPGQWTPAPHSTAMPPSTWAKRTNSAPKRDQCRPGKLTRHLTLNLAAREREKEQKRPVKKRRDSNGDKKPRENVQSAMAAIPEERNQRPVRNQKGDAVDVLRTMVDDDGFVWRHTNMTYERRDTPGLVPIGLYGFQHYLSMLGSLILIPLVIFPAMGGTYVS</sequence>
<name>A0A8S0STR1_OLEEU</name>
<organism evidence="3 4">
    <name type="scientific">Olea europaea subsp. europaea</name>
    <dbReference type="NCBI Taxonomy" id="158383"/>
    <lineage>
        <taxon>Eukaryota</taxon>
        <taxon>Viridiplantae</taxon>
        <taxon>Streptophyta</taxon>
        <taxon>Embryophyta</taxon>
        <taxon>Tracheophyta</taxon>
        <taxon>Spermatophyta</taxon>
        <taxon>Magnoliopsida</taxon>
        <taxon>eudicotyledons</taxon>
        <taxon>Gunneridae</taxon>
        <taxon>Pentapetalae</taxon>
        <taxon>asterids</taxon>
        <taxon>lamiids</taxon>
        <taxon>Lamiales</taxon>
        <taxon>Oleaceae</taxon>
        <taxon>Oleeae</taxon>
        <taxon>Olea</taxon>
    </lineage>
</organism>
<dbReference type="EMBL" id="CACTIH010005488">
    <property type="protein sequence ID" value="CAA2995023.1"/>
    <property type="molecule type" value="Genomic_DNA"/>
</dbReference>
<keyword evidence="2" id="KW-0812">Transmembrane</keyword>
<gene>
    <name evidence="3" type="ORF">OLEA9_A004378</name>
</gene>
<feature type="compositionally biased region" description="Basic and acidic residues" evidence="1">
    <location>
        <begin position="74"/>
        <end position="83"/>
    </location>
</feature>
<keyword evidence="2" id="KW-0472">Membrane</keyword>
<protein>
    <submittedName>
        <fullName evidence="3">Uncharacterized protein</fullName>
    </submittedName>
</protein>
<accession>A0A8S0STR1</accession>
<feature type="region of interest" description="Disordered" evidence="1">
    <location>
        <begin position="1"/>
        <end position="92"/>
    </location>
</feature>
<feature type="transmembrane region" description="Helical" evidence="2">
    <location>
        <begin position="149"/>
        <end position="172"/>
    </location>
</feature>
<dbReference type="AlphaFoldDB" id="A0A8S0STR1"/>
<comment type="caution">
    <text evidence="3">The sequence shown here is derived from an EMBL/GenBank/DDBJ whole genome shotgun (WGS) entry which is preliminary data.</text>
</comment>
<dbReference type="Proteomes" id="UP000594638">
    <property type="component" value="Unassembled WGS sequence"/>
</dbReference>
<evidence type="ECO:0000313" key="3">
    <source>
        <dbReference type="EMBL" id="CAA2995023.1"/>
    </source>
</evidence>
<keyword evidence="4" id="KW-1185">Reference proteome</keyword>
<keyword evidence="2" id="KW-1133">Transmembrane helix</keyword>
<feature type="compositionally biased region" description="Basic and acidic residues" evidence="1">
    <location>
        <begin position="58"/>
        <end position="67"/>
    </location>
</feature>
<dbReference type="OrthoDB" id="1738971at2759"/>
<evidence type="ECO:0000256" key="2">
    <source>
        <dbReference type="SAM" id="Phobius"/>
    </source>
</evidence>
<dbReference type="Gramene" id="OE9A004378T1">
    <property type="protein sequence ID" value="OE9A004378C1"/>
    <property type="gene ID" value="OE9A004378"/>
</dbReference>
<evidence type="ECO:0000313" key="4">
    <source>
        <dbReference type="Proteomes" id="UP000594638"/>
    </source>
</evidence>